<evidence type="ECO:0000313" key="2">
    <source>
        <dbReference type="Proteomes" id="UP001196413"/>
    </source>
</evidence>
<dbReference type="EMBL" id="JAHQIW010000234">
    <property type="protein sequence ID" value="KAJ1346862.1"/>
    <property type="molecule type" value="Genomic_DNA"/>
</dbReference>
<proteinExistence type="predicted"/>
<dbReference type="AlphaFoldDB" id="A0AAD5LU67"/>
<sequence>MRTAPPTFWISAKNLKLNRDDEWPVITRDDAMSQIHHESETVILLVHSNGLPYQSGDVNTTTKRCRGMLVELILLKVLEVAKLRSSIVIAKKRWNGGRTSTFLLIIPKERVRSGKLRPKNEWPASRRKDFSND</sequence>
<dbReference type="Proteomes" id="UP001196413">
    <property type="component" value="Unassembled WGS sequence"/>
</dbReference>
<accession>A0AAD5LU67</accession>
<organism evidence="1 2">
    <name type="scientific">Parelaphostrongylus tenuis</name>
    <name type="common">Meningeal worm</name>
    <dbReference type="NCBI Taxonomy" id="148309"/>
    <lineage>
        <taxon>Eukaryota</taxon>
        <taxon>Metazoa</taxon>
        <taxon>Ecdysozoa</taxon>
        <taxon>Nematoda</taxon>
        <taxon>Chromadorea</taxon>
        <taxon>Rhabditida</taxon>
        <taxon>Rhabditina</taxon>
        <taxon>Rhabditomorpha</taxon>
        <taxon>Strongyloidea</taxon>
        <taxon>Metastrongylidae</taxon>
        <taxon>Parelaphostrongylus</taxon>
    </lineage>
</organism>
<keyword evidence="2" id="KW-1185">Reference proteome</keyword>
<comment type="caution">
    <text evidence="1">The sequence shown here is derived from an EMBL/GenBank/DDBJ whole genome shotgun (WGS) entry which is preliminary data.</text>
</comment>
<protein>
    <submittedName>
        <fullName evidence="1">Uncharacterized protein</fullName>
    </submittedName>
</protein>
<name>A0AAD5LU67_PARTN</name>
<reference evidence="1" key="1">
    <citation type="submission" date="2021-06" db="EMBL/GenBank/DDBJ databases">
        <title>Parelaphostrongylus tenuis whole genome reference sequence.</title>
        <authorList>
            <person name="Garwood T.J."/>
            <person name="Larsen P.A."/>
            <person name="Fountain-Jones N.M."/>
            <person name="Garbe J.R."/>
            <person name="Macchietto M.G."/>
            <person name="Kania S.A."/>
            <person name="Gerhold R.W."/>
            <person name="Richards J.E."/>
            <person name="Wolf T.M."/>
        </authorList>
    </citation>
    <scope>NUCLEOTIDE SEQUENCE</scope>
    <source>
        <strain evidence="1">MNPRO001-30</strain>
        <tissue evidence="1">Meninges</tissue>
    </source>
</reference>
<gene>
    <name evidence="1" type="ORF">KIN20_001779</name>
</gene>
<evidence type="ECO:0000313" key="1">
    <source>
        <dbReference type="EMBL" id="KAJ1346862.1"/>
    </source>
</evidence>